<feature type="compositionally biased region" description="Low complexity" evidence="1">
    <location>
        <begin position="283"/>
        <end position="297"/>
    </location>
</feature>
<reference evidence="3" key="1">
    <citation type="submission" date="2025-08" db="UniProtKB">
        <authorList>
            <consortium name="RefSeq"/>
        </authorList>
    </citation>
    <scope>IDENTIFICATION</scope>
    <source>
        <tissue evidence="3">Blood</tissue>
    </source>
</reference>
<name>A0ABM3QAX9_ACIJB</name>
<feature type="compositionally biased region" description="Basic and acidic residues" evidence="1">
    <location>
        <begin position="117"/>
        <end position="127"/>
    </location>
</feature>
<sequence length="375" mass="39671">MFWQREQFSGKDNQDCCASGLIQSTHYPCWYVKRCYHGSKRKQHSSELLQKDGEKVLILGVRLVNSCANDKALKMHALGHSTVSRRPGSGGSRPLEPGAGRAVVAATSGRFLRPECHTSRLCPRDDGAQPSQPLGAHGDRPVRRRRRLSSRRTTALSSPRRRRLPRRPGPSPAPPPLRHSPFLAGTPRAAPGTASAPSLGDTKGHSPRRLLPPLLLPPLGPRPSPPPPPPAPPSAPAPAPPAILLLPPPPPSPLLSVAQAPGLLQVSLAAILTPRGSRRGSARRGPGAPARRCGAGPSPHPPPPSPRLESRGPAAGARERQAGPGKGGAFASPGSGRSRVRAHYSRSAPRSTERDARSLKLVAASCLPWGIVTNH</sequence>
<feature type="region of interest" description="Disordered" evidence="1">
    <location>
        <begin position="117"/>
        <end position="257"/>
    </location>
</feature>
<dbReference type="GeneID" id="128316178"/>
<feature type="compositionally biased region" description="Pro residues" evidence="1">
    <location>
        <begin position="214"/>
        <end position="253"/>
    </location>
</feature>
<organism evidence="2 3">
    <name type="scientific">Acinonyx jubatus</name>
    <name type="common">Cheetah</name>
    <dbReference type="NCBI Taxonomy" id="32536"/>
    <lineage>
        <taxon>Eukaryota</taxon>
        <taxon>Metazoa</taxon>
        <taxon>Chordata</taxon>
        <taxon>Craniata</taxon>
        <taxon>Vertebrata</taxon>
        <taxon>Euteleostomi</taxon>
        <taxon>Mammalia</taxon>
        <taxon>Eutheria</taxon>
        <taxon>Laurasiatheria</taxon>
        <taxon>Carnivora</taxon>
        <taxon>Feliformia</taxon>
        <taxon>Felidae</taxon>
        <taxon>Felinae</taxon>
        <taxon>Acinonyx</taxon>
    </lineage>
</organism>
<keyword evidence="2" id="KW-1185">Reference proteome</keyword>
<evidence type="ECO:0000256" key="1">
    <source>
        <dbReference type="SAM" id="MobiDB-lite"/>
    </source>
</evidence>
<protein>
    <submittedName>
        <fullName evidence="3">Basic proline-rich protein-like</fullName>
    </submittedName>
</protein>
<gene>
    <name evidence="3" type="primary">LOC128316178</name>
</gene>
<accession>A0ABM3QAX9</accession>
<evidence type="ECO:0000313" key="2">
    <source>
        <dbReference type="Proteomes" id="UP001652583"/>
    </source>
</evidence>
<evidence type="ECO:0000313" key="3">
    <source>
        <dbReference type="RefSeq" id="XP_053081082.1"/>
    </source>
</evidence>
<dbReference type="RefSeq" id="XP_053081082.1">
    <property type="nucleotide sequence ID" value="XM_053225107.1"/>
</dbReference>
<proteinExistence type="predicted"/>
<feature type="region of interest" description="Disordered" evidence="1">
    <location>
        <begin position="78"/>
        <end position="100"/>
    </location>
</feature>
<feature type="region of interest" description="Disordered" evidence="1">
    <location>
        <begin position="271"/>
        <end position="358"/>
    </location>
</feature>
<feature type="compositionally biased region" description="Pro residues" evidence="1">
    <location>
        <begin position="167"/>
        <end position="178"/>
    </location>
</feature>
<dbReference type="Proteomes" id="UP001652583">
    <property type="component" value="Chromosome B3"/>
</dbReference>